<proteinExistence type="predicted"/>
<gene>
    <name evidence="3" type="ORF">E2C01_079628</name>
</gene>
<protein>
    <submittedName>
        <fullName evidence="3">Uncharacterized protein</fullName>
    </submittedName>
</protein>
<keyword evidence="2" id="KW-0472">Membrane</keyword>
<organism evidence="3 4">
    <name type="scientific">Portunus trituberculatus</name>
    <name type="common">Swimming crab</name>
    <name type="synonym">Neptunus trituberculatus</name>
    <dbReference type="NCBI Taxonomy" id="210409"/>
    <lineage>
        <taxon>Eukaryota</taxon>
        <taxon>Metazoa</taxon>
        <taxon>Ecdysozoa</taxon>
        <taxon>Arthropoda</taxon>
        <taxon>Crustacea</taxon>
        <taxon>Multicrustacea</taxon>
        <taxon>Malacostraca</taxon>
        <taxon>Eumalacostraca</taxon>
        <taxon>Eucarida</taxon>
        <taxon>Decapoda</taxon>
        <taxon>Pleocyemata</taxon>
        <taxon>Brachyura</taxon>
        <taxon>Eubrachyura</taxon>
        <taxon>Portunoidea</taxon>
        <taxon>Portunidae</taxon>
        <taxon>Portuninae</taxon>
        <taxon>Portunus</taxon>
    </lineage>
</organism>
<accession>A0A5B7ITV2</accession>
<reference evidence="3 4" key="1">
    <citation type="submission" date="2019-05" db="EMBL/GenBank/DDBJ databases">
        <title>Another draft genome of Portunus trituberculatus and its Hox gene families provides insights of decapod evolution.</title>
        <authorList>
            <person name="Jeong J.-H."/>
            <person name="Song I."/>
            <person name="Kim S."/>
            <person name="Choi T."/>
            <person name="Kim D."/>
            <person name="Ryu S."/>
            <person name="Kim W."/>
        </authorList>
    </citation>
    <scope>NUCLEOTIDE SEQUENCE [LARGE SCALE GENOMIC DNA]</scope>
    <source>
        <tissue evidence="3">Muscle</tissue>
    </source>
</reference>
<dbReference type="AlphaFoldDB" id="A0A5B7ITV2"/>
<keyword evidence="4" id="KW-1185">Reference proteome</keyword>
<dbReference type="EMBL" id="VSRR010066708">
    <property type="protein sequence ID" value="MPC84877.1"/>
    <property type="molecule type" value="Genomic_DNA"/>
</dbReference>
<sequence length="148" mass="16523">METRHGTEGVKEIARQFLRFLYFNFFFLFLYGFKITFFRLDSLKLKATDQIYYKSLLQNTQSLPKTLLRTLHLPQSPPPPPPPSPSPSPPPPPPLRVSTGKNPAHITITTTITTTAAITAIITSTAAAITLLCDSLRYISLLSARHGR</sequence>
<keyword evidence="2" id="KW-1133">Transmembrane helix</keyword>
<evidence type="ECO:0000256" key="2">
    <source>
        <dbReference type="SAM" id="Phobius"/>
    </source>
</evidence>
<keyword evidence="2" id="KW-0812">Transmembrane</keyword>
<comment type="caution">
    <text evidence="3">The sequence shown here is derived from an EMBL/GenBank/DDBJ whole genome shotgun (WGS) entry which is preliminary data.</text>
</comment>
<evidence type="ECO:0000313" key="3">
    <source>
        <dbReference type="EMBL" id="MPC84877.1"/>
    </source>
</evidence>
<dbReference type="Proteomes" id="UP000324222">
    <property type="component" value="Unassembled WGS sequence"/>
</dbReference>
<evidence type="ECO:0000256" key="1">
    <source>
        <dbReference type="SAM" id="MobiDB-lite"/>
    </source>
</evidence>
<feature type="compositionally biased region" description="Pro residues" evidence="1">
    <location>
        <begin position="75"/>
        <end position="95"/>
    </location>
</feature>
<name>A0A5B7ITV2_PORTR</name>
<evidence type="ECO:0000313" key="4">
    <source>
        <dbReference type="Proteomes" id="UP000324222"/>
    </source>
</evidence>
<feature type="region of interest" description="Disordered" evidence="1">
    <location>
        <begin position="70"/>
        <end position="101"/>
    </location>
</feature>
<feature type="transmembrane region" description="Helical" evidence="2">
    <location>
        <begin position="20"/>
        <end position="40"/>
    </location>
</feature>